<evidence type="ECO:0000313" key="4">
    <source>
        <dbReference type="EMBL" id="PIM54724.1"/>
    </source>
</evidence>
<dbReference type="PANTHER" id="PTHR31005">
    <property type="entry name" value="DUF4139 DOMAIN-CONTAINING PROTEIN"/>
    <property type="match status" value="1"/>
</dbReference>
<feature type="domain" description="DUF4140" evidence="3">
    <location>
        <begin position="74"/>
        <end position="166"/>
    </location>
</feature>
<evidence type="ECO:0000259" key="3">
    <source>
        <dbReference type="Pfam" id="PF13600"/>
    </source>
</evidence>
<dbReference type="AlphaFoldDB" id="A0A2G9CGI2"/>
<evidence type="ECO:0000259" key="2">
    <source>
        <dbReference type="Pfam" id="PF13598"/>
    </source>
</evidence>
<protein>
    <recommendedName>
        <fullName evidence="6">Mucoidy inhibitor MuiA family protein</fullName>
    </recommendedName>
</protein>
<dbReference type="InterPro" id="IPR037291">
    <property type="entry name" value="DUF4139"/>
</dbReference>
<reference evidence="4 5" key="1">
    <citation type="submission" date="2017-11" db="EMBL/GenBank/DDBJ databases">
        <title>Draft genome sequence of Mitsuaria sp. HWN-4.</title>
        <authorList>
            <person name="Gundlapally S.R."/>
        </authorList>
    </citation>
    <scope>NUCLEOTIDE SEQUENCE [LARGE SCALE GENOMIC DNA]</scope>
    <source>
        <strain evidence="4 5">HWN-4</strain>
    </source>
</reference>
<dbReference type="Pfam" id="PF13600">
    <property type="entry name" value="DUF4140"/>
    <property type="match status" value="1"/>
</dbReference>
<keyword evidence="1" id="KW-0175">Coiled coil</keyword>
<evidence type="ECO:0000256" key="1">
    <source>
        <dbReference type="SAM" id="Coils"/>
    </source>
</evidence>
<dbReference type="NCBIfam" id="TIGR02231">
    <property type="entry name" value="mucoidy inhibitor MuiA family protein"/>
    <property type="match status" value="1"/>
</dbReference>
<sequence>MADQRLTRKTAGRKCASTVIAWPAQGGKAMQRRFTPRAPRLARRLLSLPALAVLAASGAAGAARAADASTISQVLLYPGGAQVDRTLTVAAGATQLRLACLPASLERESVQLQAPAHIALGELQIETVPRAQLPECRPVDPRVRELEAQRNLLEAEQGGVELSLGYLKGLSDTGAKGGPALAATLDSLRRNAQDLLTRQQALKLKMAEVEAQLGAAKAELAQPEGGQVSVLRVRLSAPQAGELQLRYRVPDSGWTPQYRARLDTAAGTLQLDRVAQIAQNSGEDWTQVRLRLSTAQPRQRVASIGLAPWTLALLPPVQAEARTAFPIAAAPAAPPRAPAPMLERIAVSGSAVRFDASVFEGDFATEYELPQRVSLRGNGQGTTVSLGSQTVGAKQLSRVQPQIEAAAYLLAEIARPDGAWPRGPVQLFRDGTLVGESMLSLGSGKTLSLPFGRDERLRVRVDPEKREGADAGFIGARREQQLTRQWLVENLGKRPVTLQVLEAAPVSQHEDIRVETRFTPPVSEANWREQPGIQLWELPLAPGAAQTFQAVYRISVPKDARVSGMR</sequence>
<proteinExistence type="predicted"/>
<feature type="domain" description="DUF4139" evidence="2">
    <location>
        <begin position="243"/>
        <end position="558"/>
    </location>
</feature>
<keyword evidence="5" id="KW-1185">Reference proteome</keyword>
<organism evidence="4 5">
    <name type="scientific">Roseateles chitinivorans</name>
    <dbReference type="NCBI Taxonomy" id="2917965"/>
    <lineage>
        <taxon>Bacteria</taxon>
        <taxon>Pseudomonadati</taxon>
        <taxon>Pseudomonadota</taxon>
        <taxon>Betaproteobacteria</taxon>
        <taxon>Burkholderiales</taxon>
        <taxon>Sphaerotilaceae</taxon>
        <taxon>Roseateles</taxon>
    </lineage>
</organism>
<dbReference type="EMBL" id="PEOG01000007">
    <property type="protein sequence ID" value="PIM54724.1"/>
    <property type="molecule type" value="Genomic_DNA"/>
</dbReference>
<accession>A0A2G9CGI2</accession>
<dbReference type="Pfam" id="PF13598">
    <property type="entry name" value="DUF4139"/>
    <property type="match status" value="1"/>
</dbReference>
<gene>
    <name evidence="4" type="ORF">CS062_02205</name>
</gene>
<evidence type="ECO:0000313" key="5">
    <source>
        <dbReference type="Proteomes" id="UP000231501"/>
    </source>
</evidence>
<name>A0A2G9CGI2_9BURK</name>
<dbReference type="InterPro" id="IPR025554">
    <property type="entry name" value="DUF4140"/>
</dbReference>
<comment type="caution">
    <text evidence="4">The sequence shown here is derived from an EMBL/GenBank/DDBJ whole genome shotgun (WGS) entry which is preliminary data.</text>
</comment>
<dbReference type="InterPro" id="IPR011935">
    <property type="entry name" value="CHP02231"/>
</dbReference>
<dbReference type="Proteomes" id="UP000231501">
    <property type="component" value="Unassembled WGS sequence"/>
</dbReference>
<dbReference type="PANTHER" id="PTHR31005:SF8">
    <property type="entry name" value="DUF4139 DOMAIN-CONTAINING PROTEIN"/>
    <property type="match status" value="1"/>
</dbReference>
<feature type="coiled-coil region" evidence="1">
    <location>
        <begin position="185"/>
        <end position="219"/>
    </location>
</feature>
<evidence type="ECO:0008006" key="6">
    <source>
        <dbReference type="Google" id="ProtNLM"/>
    </source>
</evidence>